<dbReference type="AlphaFoldDB" id="A0AAU7WBL7"/>
<gene>
    <name evidence="1" type="ORF">ABIQ69_00905</name>
</gene>
<reference evidence="1" key="1">
    <citation type="submission" date="2024-05" db="EMBL/GenBank/DDBJ databases">
        <authorList>
            <person name="Yu L."/>
        </authorList>
    </citation>
    <scope>NUCLEOTIDE SEQUENCE</scope>
    <source>
        <strain evidence="1">G08B096</strain>
    </source>
</reference>
<dbReference type="RefSeq" id="WP_350350086.1">
    <property type="nucleotide sequence ID" value="NZ_CP158374.1"/>
</dbReference>
<name>A0AAU7WBL7_9MICO</name>
<evidence type="ECO:0000313" key="1">
    <source>
        <dbReference type="EMBL" id="XBX84085.1"/>
    </source>
</evidence>
<sequence length="57" mass="6543">MFTGTARVGEEPLDDADWRVYAEKYAAEFAPIGMTPEEYRASYSVPVRVSVERVRSW</sequence>
<proteinExistence type="predicted"/>
<accession>A0AAU7WBL7</accession>
<dbReference type="EMBL" id="CP158374">
    <property type="protein sequence ID" value="XBX84085.1"/>
    <property type="molecule type" value="Genomic_DNA"/>
</dbReference>
<protein>
    <submittedName>
        <fullName evidence="1">Uncharacterized protein</fullName>
    </submittedName>
</protein>
<organism evidence="1">
    <name type="scientific">Agromyces sp. G08B096</name>
    <dbReference type="NCBI Taxonomy" id="3156399"/>
    <lineage>
        <taxon>Bacteria</taxon>
        <taxon>Bacillati</taxon>
        <taxon>Actinomycetota</taxon>
        <taxon>Actinomycetes</taxon>
        <taxon>Micrococcales</taxon>
        <taxon>Microbacteriaceae</taxon>
        <taxon>Agromyces</taxon>
    </lineage>
</organism>